<dbReference type="SUPFAM" id="SSF53098">
    <property type="entry name" value="Ribonuclease H-like"/>
    <property type="match status" value="1"/>
</dbReference>
<dbReference type="InterPro" id="IPR012337">
    <property type="entry name" value="RNaseH-like_sf"/>
</dbReference>
<sequence length="173" mass="20251">MINPFSDNIVFFDTEFSDLDPYKGELLSIGMVKPSGEELYLEIKHLGETSDWVRRNVLPYFTGPMVSRDEARTKIKEFIGPFEPYLMSYVNQFDAIYWYKLFGMEDQPAYWLPIDFASILFGLGINPTNFSNQKFLQELGIDSSKYKKHNALDDARFLREVYTKFFEQQGKTT</sequence>
<dbReference type="Gene3D" id="3.30.420.10">
    <property type="entry name" value="Ribonuclease H-like superfamily/Ribonuclease H"/>
    <property type="match status" value="1"/>
</dbReference>
<dbReference type="GO" id="GO:0003676">
    <property type="term" value="F:nucleic acid binding"/>
    <property type="evidence" value="ECO:0007669"/>
    <property type="project" value="InterPro"/>
</dbReference>
<organism evidence="1 2">
    <name type="scientific">Candidatus Colwellbacteria bacterium RIFCSPHIGHO2_02_FULL_43_15</name>
    <dbReference type="NCBI Taxonomy" id="1797686"/>
    <lineage>
        <taxon>Bacteria</taxon>
        <taxon>Candidatus Colwelliibacteriota</taxon>
    </lineage>
</organism>
<reference evidence="1 2" key="1">
    <citation type="journal article" date="2016" name="Nat. Commun.">
        <title>Thousands of microbial genomes shed light on interconnected biogeochemical processes in an aquifer system.</title>
        <authorList>
            <person name="Anantharaman K."/>
            <person name="Brown C.T."/>
            <person name="Hug L.A."/>
            <person name="Sharon I."/>
            <person name="Castelle C.J."/>
            <person name="Probst A.J."/>
            <person name="Thomas B.C."/>
            <person name="Singh A."/>
            <person name="Wilkins M.J."/>
            <person name="Karaoz U."/>
            <person name="Brodie E.L."/>
            <person name="Williams K.H."/>
            <person name="Hubbard S.S."/>
            <person name="Banfield J.F."/>
        </authorList>
    </citation>
    <scope>NUCLEOTIDE SEQUENCE [LARGE SCALE GENOMIC DNA]</scope>
</reference>
<evidence type="ECO:0000313" key="2">
    <source>
        <dbReference type="Proteomes" id="UP000178651"/>
    </source>
</evidence>
<evidence type="ECO:0000313" key="1">
    <source>
        <dbReference type="EMBL" id="OGY57148.1"/>
    </source>
</evidence>
<protein>
    <submittedName>
        <fullName evidence="1">Uncharacterized protein</fullName>
    </submittedName>
</protein>
<dbReference type="Proteomes" id="UP000178651">
    <property type="component" value="Unassembled WGS sequence"/>
</dbReference>
<comment type="caution">
    <text evidence="1">The sequence shown here is derived from an EMBL/GenBank/DDBJ whole genome shotgun (WGS) entry which is preliminary data.</text>
</comment>
<name>A0A1G1YXR7_9BACT</name>
<accession>A0A1G1YXR7</accession>
<gene>
    <name evidence="1" type="ORF">A3D47_00110</name>
</gene>
<dbReference type="InterPro" id="IPR036397">
    <property type="entry name" value="RNaseH_sf"/>
</dbReference>
<dbReference type="AlphaFoldDB" id="A0A1G1YXR7"/>
<dbReference type="EMBL" id="MHIU01000045">
    <property type="protein sequence ID" value="OGY57148.1"/>
    <property type="molecule type" value="Genomic_DNA"/>
</dbReference>
<proteinExistence type="predicted"/>